<dbReference type="EMBL" id="AWFB01000056">
    <property type="protein sequence ID" value="RAN31286.1"/>
    <property type="molecule type" value="Genomic_DNA"/>
</dbReference>
<dbReference type="STRING" id="1280941.HY2_04455"/>
<feature type="domain" description="AMP-dependent synthetase/ligase" evidence="1">
    <location>
        <begin position="51"/>
        <end position="437"/>
    </location>
</feature>
<gene>
    <name evidence="2" type="ORF">HY3_04150</name>
</gene>
<evidence type="ECO:0000313" key="3">
    <source>
        <dbReference type="Proteomes" id="UP000249123"/>
    </source>
</evidence>
<keyword evidence="3" id="KW-1185">Reference proteome</keyword>
<dbReference type="eggNOG" id="COG0318">
    <property type="taxonomic scope" value="Bacteria"/>
</dbReference>
<dbReference type="InterPro" id="IPR020845">
    <property type="entry name" value="AMP-binding_CS"/>
</dbReference>
<dbReference type="Pfam" id="PF00501">
    <property type="entry name" value="AMP-binding"/>
    <property type="match status" value="1"/>
</dbReference>
<dbReference type="SUPFAM" id="SSF56801">
    <property type="entry name" value="Acetyl-CoA synthetase-like"/>
    <property type="match status" value="1"/>
</dbReference>
<organism evidence="2 3">
    <name type="scientific">Hyphomonas pacifica</name>
    <dbReference type="NCBI Taxonomy" id="1280941"/>
    <lineage>
        <taxon>Bacteria</taxon>
        <taxon>Pseudomonadati</taxon>
        <taxon>Pseudomonadota</taxon>
        <taxon>Alphaproteobacteria</taxon>
        <taxon>Hyphomonadales</taxon>
        <taxon>Hyphomonadaceae</taxon>
        <taxon>Hyphomonas</taxon>
    </lineage>
</organism>
<accession>A0A062TYN9</accession>
<sequence>MADTSDIPFREVPYLPLKLEVDRQPDGTIYLNNGQPLKACPPHMLAPLVRWAAERPDTVWLAERDPENFAAEGWNTVTYEAGLASVRRLAQGFLDAGGGQYAPLMILSKNSISNALIMYAAMWAGSPAVPVTPAYALLSEDLGRLKYINGLTQPKFIYVEDGVDYQRALDGMDLTERLVIYSGRAPERCEAVRLEQFMRAPTEAVDAAYDRLTPDTVAKYMMTSGSTGEPKAVINLQGMVASNARMIRSVWDEDRLDELTGGPQVMCNFLPWSHTYGAHSILHNMLDWGGTLYIDQGAPTPGRLPEMLRNLKDVATTQHTTVPAAWAALATELERDDELAETFFSRLICMAYGGASMGQDIYERIQSVAVRITGERISLSAGYGATETAPTASNVHWPNDRMGLIGLPLPGNTFKMVPNTEKMELRVKGVNVTPGYFRNAQKTAEAFDEEGFYKLGDAVKFVDPNKPERGLAFDGRTAEEFKLANGTWVSAGTVRVQAVAATGGALADAVVCGLNKNDVRLLGFLNEAWCKRLVGKEMPLSDLIRHPDVIAKIRGGLEAHNRHHPNASARIARILLQAEQPRADDGEITEKGYINQSRTQVLRQDQVELLYAEDSAAQDTLLIL</sequence>
<dbReference type="Gene3D" id="3.40.50.12780">
    <property type="entry name" value="N-terminal domain of ligase-like"/>
    <property type="match status" value="1"/>
</dbReference>
<dbReference type="PANTHER" id="PTHR24096">
    <property type="entry name" value="LONG-CHAIN-FATTY-ACID--COA LIGASE"/>
    <property type="match status" value="1"/>
</dbReference>
<dbReference type="InterPro" id="IPR042099">
    <property type="entry name" value="ANL_N_sf"/>
</dbReference>
<evidence type="ECO:0000259" key="1">
    <source>
        <dbReference type="Pfam" id="PF00501"/>
    </source>
</evidence>
<dbReference type="OrthoDB" id="9803968at2"/>
<name>A0A062TYN9_9PROT</name>
<dbReference type="InterPro" id="IPR000873">
    <property type="entry name" value="AMP-dep_synth/lig_dom"/>
</dbReference>
<dbReference type="Proteomes" id="UP000249123">
    <property type="component" value="Unassembled WGS sequence"/>
</dbReference>
<evidence type="ECO:0000313" key="2">
    <source>
        <dbReference type="EMBL" id="RAN31286.1"/>
    </source>
</evidence>
<dbReference type="RefSeq" id="WP_034828662.1">
    <property type="nucleotide sequence ID" value="NZ_AWFA01000056.1"/>
</dbReference>
<comment type="caution">
    <text evidence="2">The sequence shown here is derived from an EMBL/GenBank/DDBJ whole genome shotgun (WGS) entry which is preliminary data.</text>
</comment>
<proteinExistence type="predicted"/>
<dbReference type="GO" id="GO:0016405">
    <property type="term" value="F:CoA-ligase activity"/>
    <property type="evidence" value="ECO:0007669"/>
    <property type="project" value="TreeGrafter"/>
</dbReference>
<dbReference type="PANTHER" id="PTHR24096:SF420">
    <property type="entry name" value="LONG-CHAIN-FATTY-ACID--COA LIGASE-RELATED"/>
    <property type="match status" value="1"/>
</dbReference>
<dbReference type="PROSITE" id="PS00455">
    <property type="entry name" value="AMP_BINDING"/>
    <property type="match status" value="1"/>
</dbReference>
<protein>
    <recommendedName>
        <fullName evidence="1">AMP-dependent synthetase/ligase domain-containing protein</fullName>
    </recommendedName>
</protein>
<reference evidence="2 3" key="1">
    <citation type="submission" date="2013-04" db="EMBL/GenBank/DDBJ databases">
        <title>Hyphomonas sp. T24B3 Genome Sequencing.</title>
        <authorList>
            <person name="Lai Q."/>
            <person name="Shao Z."/>
        </authorList>
    </citation>
    <scope>NUCLEOTIDE SEQUENCE [LARGE SCALE GENOMIC DNA]</scope>
    <source>
        <strain evidence="2 3">T24B3</strain>
    </source>
</reference>
<dbReference type="AlphaFoldDB" id="A0A062TYN9"/>